<evidence type="ECO:0000256" key="6">
    <source>
        <dbReference type="SAM" id="Phobius"/>
    </source>
</evidence>
<dbReference type="PANTHER" id="PTHR22945">
    <property type="entry name" value="SERPENTINE RECEPTOR, CLASS D DELTA"/>
    <property type="match status" value="1"/>
</dbReference>
<evidence type="ECO:0000313" key="7">
    <source>
        <dbReference type="Proteomes" id="UP000095282"/>
    </source>
</evidence>
<evidence type="ECO:0000256" key="4">
    <source>
        <dbReference type="ARBA" id="ARBA00022989"/>
    </source>
</evidence>
<comment type="subcellular location">
    <subcellularLocation>
        <location evidence="1">Membrane</location>
        <topology evidence="1">Multi-pass membrane protein</topology>
    </subcellularLocation>
</comment>
<dbReference type="InterPro" id="IPR019421">
    <property type="entry name" value="7TM_GPCR_serpentine_rcpt_Srd"/>
</dbReference>
<organism evidence="7 8">
    <name type="scientific">Caenorhabditis tropicalis</name>
    <dbReference type="NCBI Taxonomy" id="1561998"/>
    <lineage>
        <taxon>Eukaryota</taxon>
        <taxon>Metazoa</taxon>
        <taxon>Ecdysozoa</taxon>
        <taxon>Nematoda</taxon>
        <taxon>Chromadorea</taxon>
        <taxon>Rhabditida</taxon>
        <taxon>Rhabditina</taxon>
        <taxon>Rhabditomorpha</taxon>
        <taxon>Rhabditoidea</taxon>
        <taxon>Rhabditidae</taxon>
        <taxon>Peloderinae</taxon>
        <taxon>Caenorhabditis</taxon>
    </lineage>
</organism>
<feature type="transmembrane region" description="Helical" evidence="6">
    <location>
        <begin position="151"/>
        <end position="173"/>
    </location>
</feature>
<evidence type="ECO:0000256" key="2">
    <source>
        <dbReference type="ARBA" id="ARBA00009166"/>
    </source>
</evidence>
<keyword evidence="7" id="KW-1185">Reference proteome</keyword>
<accession>A0A1I7T320</accession>
<comment type="similarity">
    <text evidence="2">Belongs to the nematode receptor-like protein srd family.</text>
</comment>
<proteinExistence type="inferred from homology"/>
<evidence type="ECO:0000256" key="3">
    <source>
        <dbReference type="ARBA" id="ARBA00022692"/>
    </source>
</evidence>
<dbReference type="Proteomes" id="UP000095282">
    <property type="component" value="Unplaced"/>
</dbReference>
<dbReference type="GO" id="GO:0016020">
    <property type="term" value="C:membrane"/>
    <property type="evidence" value="ECO:0007669"/>
    <property type="project" value="UniProtKB-SubCell"/>
</dbReference>
<feature type="transmembrane region" description="Helical" evidence="6">
    <location>
        <begin position="107"/>
        <end position="131"/>
    </location>
</feature>
<dbReference type="PANTHER" id="PTHR22945:SF100">
    <property type="entry name" value="SERPENTINE RECEPTOR, CLASS D (DELTA)"/>
    <property type="match status" value="1"/>
</dbReference>
<keyword evidence="3 6" id="KW-0812">Transmembrane</keyword>
<evidence type="ECO:0000313" key="8">
    <source>
        <dbReference type="WBParaSite" id="Csp11.Scaffold485.g1943.t1"/>
    </source>
</evidence>
<dbReference type="Gene3D" id="1.20.1070.10">
    <property type="entry name" value="Rhodopsin 7-helix transmembrane proteins"/>
    <property type="match status" value="1"/>
</dbReference>
<dbReference type="WBParaSite" id="Csp11.Scaffold485.g1943.t1">
    <property type="protein sequence ID" value="Csp11.Scaffold485.g1943.t1"/>
    <property type="gene ID" value="Csp11.Scaffold485.g1943"/>
</dbReference>
<evidence type="ECO:0000256" key="5">
    <source>
        <dbReference type="ARBA" id="ARBA00023136"/>
    </source>
</evidence>
<evidence type="ECO:0000256" key="1">
    <source>
        <dbReference type="ARBA" id="ARBA00004141"/>
    </source>
</evidence>
<feature type="transmembrane region" description="Helical" evidence="6">
    <location>
        <begin position="61"/>
        <end position="87"/>
    </location>
</feature>
<feature type="transmembrane region" description="Helical" evidence="6">
    <location>
        <begin position="5"/>
        <end position="23"/>
    </location>
</feature>
<dbReference type="Pfam" id="PF10317">
    <property type="entry name" value="7TM_GPCR_Srd"/>
    <property type="match status" value="1"/>
</dbReference>
<keyword evidence="4 6" id="KW-1133">Transmembrane helix</keyword>
<dbReference type="eggNOG" id="ENOG502TGF5">
    <property type="taxonomic scope" value="Eukaryota"/>
</dbReference>
<reference evidence="8" key="1">
    <citation type="submission" date="2016-11" db="UniProtKB">
        <authorList>
            <consortium name="WormBaseParasite"/>
        </authorList>
    </citation>
    <scope>IDENTIFICATION</scope>
</reference>
<dbReference type="InterPro" id="IPR050920">
    <property type="entry name" value="Nematode_rcpt-like_delta"/>
</dbReference>
<keyword evidence="5 6" id="KW-0472">Membrane</keyword>
<dbReference type="AlphaFoldDB" id="A0A1I7T320"/>
<protein>
    <submittedName>
        <fullName evidence="8">G protein-coupled receptor</fullName>
    </submittedName>
</protein>
<sequence length="197" mass="22065">MQTYVMVAASYIAPLIILIIPFFSRWDFESVQIATAIEHPTYDLSSYYPFPGFSDVKNFEFISATIIISIGGYGIPLTCLILTSKGLTLVKNHQQMADKTKEQARKLIHGLIVQSILPVISYVPMVSSYIYTQTTGNEVLISEHLTLVTNSLPALVDPVITCYFIIPFRHAILDIFSSKHRNRDIIIIANHSSIAPM</sequence>
<name>A0A1I7T320_9PELO</name>
<dbReference type="SUPFAM" id="SSF81321">
    <property type="entry name" value="Family A G protein-coupled receptor-like"/>
    <property type="match status" value="1"/>
</dbReference>